<keyword evidence="1" id="KW-0812">Transmembrane</keyword>
<proteinExistence type="predicted"/>
<keyword evidence="1" id="KW-0472">Membrane</keyword>
<feature type="transmembrane region" description="Helical" evidence="1">
    <location>
        <begin position="12"/>
        <end position="30"/>
    </location>
</feature>
<name>A0A100VLQ9_PAEAM</name>
<reference evidence="3" key="2">
    <citation type="submission" date="2016-01" db="EMBL/GenBank/DDBJ databases">
        <title>Draft Genome Sequence of Paenibacillus amylolyticus Heshi-A3 that Was Isolated from Fermented Rice Bran with Aging Salted Mackerel, Which Was Named Heshiko as Traditional Fermented Seafood in Japan.</title>
        <authorList>
            <person name="Akuzawa S."/>
            <person name="Nakagawa J."/>
            <person name="Kanekatsu T."/>
            <person name="Kubota E."/>
            <person name="Ohtake R."/>
            <person name="Suzuki T."/>
            <person name="Kanesaki Y."/>
        </authorList>
    </citation>
    <scope>NUCLEOTIDE SEQUENCE [LARGE SCALE GENOMIC DNA]</scope>
    <source>
        <strain evidence="3">Heshi-A3</strain>
    </source>
</reference>
<comment type="caution">
    <text evidence="2">The sequence shown here is derived from an EMBL/GenBank/DDBJ whole genome shotgun (WGS) entry which is preliminary data.</text>
</comment>
<evidence type="ECO:0000313" key="2">
    <source>
        <dbReference type="EMBL" id="GAS82180.1"/>
    </source>
</evidence>
<dbReference type="InterPro" id="IPR049500">
    <property type="entry name" value="Peptidase_M50B-like"/>
</dbReference>
<evidence type="ECO:0008006" key="4">
    <source>
        <dbReference type="Google" id="ProtNLM"/>
    </source>
</evidence>
<dbReference type="AlphaFoldDB" id="A0A100VLQ9"/>
<gene>
    <name evidence="2" type="ORF">PAHA3_2254</name>
</gene>
<evidence type="ECO:0000256" key="1">
    <source>
        <dbReference type="SAM" id="Phobius"/>
    </source>
</evidence>
<evidence type="ECO:0000313" key="3">
    <source>
        <dbReference type="Proteomes" id="UP000069697"/>
    </source>
</evidence>
<accession>A0A100VLQ9</accession>
<feature type="transmembrane region" description="Helical" evidence="1">
    <location>
        <begin position="196"/>
        <end position="219"/>
    </location>
</feature>
<keyword evidence="1" id="KW-1133">Transmembrane helix</keyword>
<dbReference type="Proteomes" id="UP000069697">
    <property type="component" value="Unassembled WGS sequence"/>
</dbReference>
<feature type="transmembrane region" description="Helical" evidence="1">
    <location>
        <begin position="128"/>
        <end position="146"/>
    </location>
</feature>
<organism evidence="2 3">
    <name type="scientific">Paenibacillus amylolyticus</name>
    <dbReference type="NCBI Taxonomy" id="1451"/>
    <lineage>
        <taxon>Bacteria</taxon>
        <taxon>Bacillati</taxon>
        <taxon>Bacillota</taxon>
        <taxon>Bacilli</taxon>
        <taxon>Bacillales</taxon>
        <taxon>Paenibacillaceae</taxon>
        <taxon>Paenibacillus</taxon>
    </lineage>
</organism>
<feature type="transmembrane region" description="Helical" evidence="1">
    <location>
        <begin position="104"/>
        <end position="122"/>
    </location>
</feature>
<sequence>MARLNKWVKTILFLLGSVFLTRFIPFSSLFRNLDTMIHEFGHALMTLVLSGKVLRIELYADHSGVTYSSMLTPGRSILVSLAGYISASLFAWLLFYLYRKGLHMWGLGIMTAVALVSLLLYVRGEFGMLWLTGFIVLNVVIMIFGAKIVKFYYLLLAFLTLEESVVSAVYVGFMSWTQPSRAGDAANLAQQTFLPALFWGTLFALFALWCANRALTLFFRKEGTSRSSRSRGLRRA</sequence>
<feature type="transmembrane region" description="Helical" evidence="1">
    <location>
        <begin position="77"/>
        <end position="97"/>
    </location>
</feature>
<dbReference type="Pfam" id="PF13398">
    <property type="entry name" value="Peptidase_M50B"/>
    <property type="match status" value="1"/>
</dbReference>
<feature type="transmembrane region" description="Helical" evidence="1">
    <location>
        <begin position="153"/>
        <end position="176"/>
    </location>
</feature>
<reference evidence="2 3" key="1">
    <citation type="journal article" date="2016" name="Genome Announc.">
        <title>Draft Genome Sequence of Paenibacillus amylolyticus Heshi-A3, Isolated from Fermented Rice Bran in a Japanese Fermented Seafood Dish.</title>
        <authorList>
            <person name="Akuzawa S."/>
            <person name="Nagaoka J."/>
            <person name="Kanekatsu M."/>
            <person name="Kubota E."/>
            <person name="Ohtake R."/>
            <person name="Suzuki T."/>
            <person name="Kanesaki Y."/>
        </authorList>
    </citation>
    <scope>NUCLEOTIDE SEQUENCE [LARGE SCALE GENOMIC DNA]</scope>
    <source>
        <strain evidence="2 3">Heshi-A3</strain>
    </source>
</reference>
<protein>
    <recommendedName>
        <fullName evidence="4">M50 family metallopeptidase</fullName>
    </recommendedName>
</protein>
<dbReference type="EMBL" id="BCNV01000001">
    <property type="protein sequence ID" value="GAS82180.1"/>
    <property type="molecule type" value="Genomic_DNA"/>
</dbReference>